<accession>A0ABV0IGY5</accession>
<dbReference type="InterPro" id="IPR050266">
    <property type="entry name" value="AB_hydrolase_sf"/>
</dbReference>
<dbReference type="Pfam" id="PF00561">
    <property type="entry name" value="Abhydrolase_1"/>
    <property type="match status" value="1"/>
</dbReference>
<sequence length="269" mass="28888">MQRQQARVVVRPGLHLAYASQGDTSGPAVVFFPGPTDSWRSYDAVLDHFPPSVHAVAVSARGHGDSDKPEAGYSVQDYAADVVPFLTAIGLRRVVLAGHSASCLVVRRVAAESPERVAGLVLEASPLTLYQHPEMEDFVATAVSNLSDPVSPGFVRTFLSGTAPRDQDPAAFETHVEQLLKVPARVWQGTFGGLVEYDDAGLLGRIQTPVLLLWGEADRRVGLLEQEALTTAIPHAELRVYAGVGHIPRMEDPSRFAADVTAFVTSLAT</sequence>
<dbReference type="InterPro" id="IPR000073">
    <property type="entry name" value="AB_hydrolase_1"/>
</dbReference>
<evidence type="ECO:0000259" key="1">
    <source>
        <dbReference type="Pfam" id="PF00561"/>
    </source>
</evidence>
<dbReference type="Proteomes" id="UP001484097">
    <property type="component" value="Unassembled WGS sequence"/>
</dbReference>
<dbReference type="RefSeq" id="WP_347919999.1">
    <property type="nucleotide sequence ID" value="NZ_JBDXMX010000002.1"/>
</dbReference>
<dbReference type="SUPFAM" id="SSF53474">
    <property type="entry name" value="alpha/beta-Hydrolases"/>
    <property type="match status" value="1"/>
</dbReference>
<feature type="domain" description="AB hydrolase-1" evidence="1">
    <location>
        <begin position="27"/>
        <end position="253"/>
    </location>
</feature>
<protein>
    <submittedName>
        <fullName evidence="2">Alpha/beta hydrolase</fullName>
    </submittedName>
</protein>
<name>A0ABV0IGY5_9MICC</name>
<proteinExistence type="predicted"/>
<evidence type="ECO:0000313" key="2">
    <source>
        <dbReference type="EMBL" id="MEO9247428.1"/>
    </source>
</evidence>
<evidence type="ECO:0000313" key="3">
    <source>
        <dbReference type="Proteomes" id="UP001484097"/>
    </source>
</evidence>
<comment type="caution">
    <text evidence="2">The sequence shown here is derived from an EMBL/GenBank/DDBJ whole genome shotgun (WGS) entry which is preliminary data.</text>
</comment>
<dbReference type="EMBL" id="JBDXMX010000002">
    <property type="protein sequence ID" value="MEO9247428.1"/>
    <property type="molecule type" value="Genomic_DNA"/>
</dbReference>
<organism evidence="2 3">
    <name type="scientific">Citricoccus nitrophenolicus</name>
    <dbReference type="NCBI Taxonomy" id="863575"/>
    <lineage>
        <taxon>Bacteria</taxon>
        <taxon>Bacillati</taxon>
        <taxon>Actinomycetota</taxon>
        <taxon>Actinomycetes</taxon>
        <taxon>Micrococcales</taxon>
        <taxon>Micrococcaceae</taxon>
        <taxon>Citricoccus</taxon>
    </lineage>
</organism>
<dbReference type="GO" id="GO:0016787">
    <property type="term" value="F:hydrolase activity"/>
    <property type="evidence" value="ECO:0007669"/>
    <property type="project" value="UniProtKB-KW"/>
</dbReference>
<dbReference type="PANTHER" id="PTHR43798">
    <property type="entry name" value="MONOACYLGLYCEROL LIPASE"/>
    <property type="match status" value="1"/>
</dbReference>
<dbReference type="InterPro" id="IPR029058">
    <property type="entry name" value="AB_hydrolase_fold"/>
</dbReference>
<keyword evidence="2" id="KW-0378">Hydrolase</keyword>
<dbReference type="PANTHER" id="PTHR43798:SF33">
    <property type="entry name" value="HYDROLASE, PUTATIVE (AFU_ORTHOLOGUE AFUA_2G14860)-RELATED"/>
    <property type="match status" value="1"/>
</dbReference>
<reference evidence="2 3" key="1">
    <citation type="submission" date="2024-05" db="EMBL/GenBank/DDBJ databases">
        <authorList>
            <person name="Yi C."/>
        </authorList>
    </citation>
    <scope>NUCLEOTIDE SEQUENCE [LARGE SCALE GENOMIC DNA]</scope>
    <source>
        <strain evidence="2 3">XS13</strain>
    </source>
</reference>
<dbReference type="Gene3D" id="3.40.50.1820">
    <property type="entry name" value="alpha/beta hydrolase"/>
    <property type="match status" value="1"/>
</dbReference>
<keyword evidence="3" id="KW-1185">Reference proteome</keyword>
<gene>
    <name evidence="2" type="ORF">ABDK96_07020</name>
</gene>